<name>A0A2D2W400_9CAUD</name>
<evidence type="ECO:0000256" key="10">
    <source>
        <dbReference type="PROSITE-ProRule" id="PRU01248"/>
    </source>
</evidence>
<organism evidence="14 15">
    <name type="scientific">Mycobacterium phage Superphikiman</name>
    <dbReference type="NCBI Taxonomy" id="2041551"/>
    <lineage>
        <taxon>Viruses</taxon>
        <taxon>Duplodnaviria</taxon>
        <taxon>Heunggongvirae</taxon>
        <taxon>Uroviricota</taxon>
        <taxon>Caudoviricetes</taxon>
        <taxon>Omegavirus</taxon>
        <taxon>Omegavirus courthouse</taxon>
    </lineage>
</organism>
<accession>A0A2D2W400</accession>
<evidence type="ECO:0000313" key="14">
    <source>
        <dbReference type="EMBL" id="ATS92927.1"/>
    </source>
</evidence>
<feature type="compositionally biased region" description="Low complexity" evidence="11">
    <location>
        <begin position="49"/>
        <end position="60"/>
    </location>
</feature>
<evidence type="ECO:0000256" key="4">
    <source>
        <dbReference type="ARBA" id="ARBA00022908"/>
    </source>
</evidence>
<feature type="region of interest" description="Disordered" evidence="11">
    <location>
        <begin position="32"/>
        <end position="61"/>
    </location>
</feature>
<keyword evidence="8" id="KW-1160">Virus entry into host cell</keyword>
<evidence type="ECO:0000259" key="12">
    <source>
        <dbReference type="PROSITE" id="PS51898"/>
    </source>
</evidence>
<comment type="function">
    <text evidence="9">Integrase is necessary for integration of the phage into the host genome by site-specific recombination. In conjunction with excisionase, integrase is also necessary for excision of the prophage from the host genome.</text>
</comment>
<dbReference type="Proteomes" id="UP000240916">
    <property type="component" value="Segment"/>
</dbReference>
<dbReference type="PROSITE" id="PS51900">
    <property type="entry name" value="CB"/>
    <property type="match status" value="1"/>
</dbReference>
<dbReference type="GO" id="GO:0046718">
    <property type="term" value="P:symbiont entry into host cell"/>
    <property type="evidence" value="ECO:0007669"/>
    <property type="project" value="UniProtKB-KW"/>
</dbReference>
<dbReference type="Gene3D" id="1.10.443.10">
    <property type="entry name" value="Intergrase catalytic core"/>
    <property type="match status" value="1"/>
</dbReference>
<evidence type="ECO:0000256" key="3">
    <source>
        <dbReference type="ARBA" id="ARBA00022679"/>
    </source>
</evidence>
<dbReference type="InterPro" id="IPR010998">
    <property type="entry name" value="Integrase_recombinase_N"/>
</dbReference>
<gene>
    <name evidence="14" type="ORF">SEA_SUPERPHIKIMAN_84</name>
</gene>
<keyword evidence="3" id="KW-0808">Transferase</keyword>
<dbReference type="GO" id="GO:0016740">
    <property type="term" value="F:transferase activity"/>
    <property type="evidence" value="ECO:0007669"/>
    <property type="project" value="UniProtKB-KW"/>
</dbReference>
<evidence type="ECO:0000256" key="8">
    <source>
        <dbReference type="ARBA" id="ARBA00023296"/>
    </source>
</evidence>
<dbReference type="GO" id="GO:0015074">
    <property type="term" value="P:DNA integration"/>
    <property type="evidence" value="ECO:0007669"/>
    <property type="project" value="UniProtKB-KW"/>
</dbReference>
<proteinExistence type="inferred from homology"/>
<dbReference type="GO" id="GO:0003677">
    <property type="term" value="F:DNA binding"/>
    <property type="evidence" value="ECO:0007669"/>
    <property type="project" value="UniProtKB-UniRule"/>
</dbReference>
<feature type="domain" description="Tyr recombinase" evidence="12">
    <location>
        <begin position="221"/>
        <end position="415"/>
    </location>
</feature>
<dbReference type="EMBL" id="MF919534">
    <property type="protein sequence ID" value="ATS92927.1"/>
    <property type="molecule type" value="Genomic_DNA"/>
</dbReference>
<dbReference type="PANTHER" id="PTHR30629">
    <property type="entry name" value="PROPHAGE INTEGRASE"/>
    <property type="match status" value="1"/>
</dbReference>
<keyword evidence="5 10" id="KW-0238">DNA-binding</keyword>
<dbReference type="GO" id="GO:0006310">
    <property type="term" value="P:DNA recombination"/>
    <property type="evidence" value="ECO:0007669"/>
    <property type="project" value="UniProtKB-KW"/>
</dbReference>
<evidence type="ECO:0000256" key="2">
    <source>
        <dbReference type="ARBA" id="ARBA00016082"/>
    </source>
</evidence>
<evidence type="ECO:0000256" key="7">
    <source>
        <dbReference type="ARBA" id="ARBA00023195"/>
    </source>
</evidence>
<evidence type="ECO:0000256" key="1">
    <source>
        <dbReference type="ARBA" id="ARBA00008857"/>
    </source>
</evidence>
<evidence type="ECO:0000256" key="6">
    <source>
        <dbReference type="ARBA" id="ARBA00023172"/>
    </source>
</evidence>
<dbReference type="InterPro" id="IPR002104">
    <property type="entry name" value="Integrase_catalytic"/>
</dbReference>
<dbReference type="SUPFAM" id="SSF56349">
    <property type="entry name" value="DNA breaking-rejoining enzymes"/>
    <property type="match status" value="1"/>
</dbReference>
<dbReference type="InterPro" id="IPR011010">
    <property type="entry name" value="DNA_brk_join_enz"/>
</dbReference>
<dbReference type="GO" id="GO:0075713">
    <property type="term" value="P:establishment of integrated proviral latency"/>
    <property type="evidence" value="ECO:0007669"/>
    <property type="project" value="UniProtKB-KW"/>
</dbReference>
<keyword evidence="4" id="KW-0229">DNA integration</keyword>
<dbReference type="Pfam" id="PF14659">
    <property type="entry name" value="Phage_int_SAM_3"/>
    <property type="match status" value="1"/>
</dbReference>
<keyword evidence="6" id="KW-0233">DNA recombination</keyword>
<sequence length="429" mass="48002">MECSAVLRFLNKNGFPAYAVRMQNRTPGRHGVADMWYRDDGTPTNLATPGSSPKSPSGSGARWRAWYIDTAGRQRTKKFPNKKAAERWADKQAGDVNAGAWADPQAQKETFSVVAEKWYATKSNREATTKHGYRNILDTIVLPKWGDTPIHKIDHESLQDWVNELSTTGEYRTKGEGGFSASRTIQIHLVVNGVMKYALRTDRILKNPAEGLELPTKRKNTRQRYLTHKQLQEFAAEMGRFEGLTLLLGYCGARTSEAFGARGRDFRGRIWELYGAIVRNVEKDTKTHRARFIPIPDVVWDKIQMPANPDALVFPGRRGHITNGEYRWAFDGALRTMQERTEKLRAEEIAETGRATTPAFPRITPHDLRHTCASLAISSGANVKAVQNLLGHATAVMTLDLYGHLLSDDLDRVMTALNEAAAAASPRSL</sequence>
<dbReference type="Gene3D" id="1.10.150.130">
    <property type="match status" value="1"/>
</dbReference>
<keyword evidence="7" id="KW-1179">Viral genome integration</keyword>
<evidence type="ECO:0000256" key="5">
    <source>
        <dbReference type="ARBA" id="ARBA00023125"/>
    </source>
</evidence>
<evidence type="ECO:0000256" key="9">
    <source>
        <dbReference type="ARBA" id="ARBA00049605"/>
    </source>
</evidence>
<evidence type="ECO:0000313" key="15">
    <source>
        <dbReference type="Proteomes" id="UP000240916"/>
    </source>
</evidence>
<dbReference type="InterPro" id="IPR013762">
    <property type="entry name" value="Integrase-like_cat_sf"/>
</dbReference>
<feature type="domain" description="Core-binding (CB)" evidence="13">
    <location>
        <begin position="109"/>
        <end position="199"/>
    </location>
</feature>
<reference evidence="14 15" key="1">
    <citation type="submission" date="2017-09" db="EMBL/GenBank/DDBJ databases">
        <authorList>
            <person name="Pradhan P."/>
            <person name="Aluri L.S."/>
            <person name="Anandarajan D."/>
            <person name="Beiriger J.C."/>
            <person name="Bethamcharla R."/>
            <person name="Betini N."/>
            <person name="Bhatt S.D."/>
            <person name="Chengalvala S."/>
            <person name="Cox N.E."/>
            <person name="Delvadia B.P."/>
            <person name="Desai A.S."/>
            <person name="Devaney A.M."/>
            <person name="Doyle B.K."/>
            <person name="Edgerton A.O."/>
            <person name="Erlich M.C."/>
            <person name="Fitzpatrick K.C."/>
            <person name="Gajjar E.A."/>
            <person name="Ganguly A."/>
            <person name="Gill R.S."/>
            <person name="Goldman M.G."/>
            <person name="Good P.M."/>
            <person name="Gupta N."/>
            <person name="Haddad L.M."/>
            <person name="Han E.J."/>
            <person name="Jain S."/>
            <person name="Jiang A."/>
            <person name="Jurgielewicz A.D."/>
            <person name="Kainth D.K."/>
            <person name="Karam J.M."/>
            <person name="Kodavatiganti M."/>
            <person name="Kriete S.J."/>
            <person name="MacDonald C.E."/>
            <person name="Maret J.P."/>
            <person name="Mathew A.E."/>
            <person name="Nako S."/>
            <person name="Natrajan M."/>
            <person name="Nishu N.M."/>
            <person name="Parikh A."/>
            <person name="Patel N."/>
            <person name="Patel P.D."/>
            <person name="Patel S."/>
            <person name="Patra K."/>
            <person name="Pumpuckdee D."/>
            <person name="Rai K."/>
            <person name="Ramanathan A."/>
            <person name="Sarkar A."/>
            <person name="Schaffer B.L."/>
            <person name="Shah P."/>
            <person name="Tata R.K."/>
            <person name="Tawfik A.H."/>
            <person name="Thuremella B.T."/>
            <person name="Toma J."/>
            <person name="Tran T.L."/>
            <person name="Veera S."/>
            <person name="Vemulapalli V.K."/>
            <person name="Vidas T.V."/>
            <person name="Vieira K.S."/>
            <person name="Vijayakumar G."/>
            <person name="Walor T.A."/>
            <person name="White C.R."/>
            <person name="Wong B.M."/>
            <person name="Zhao Sl."/>
            <person name="McDonald M.T."/>
            <person name="Dalia R."/>
            <person name="Little J.L."/>
            <person name="Gurney S.M.R."/>
            <person name="Bollivar D.W."/>
            <person name="Garlena R.A."/>
            <person name="Russell D.A."/>
            <person name="Pope W.H."/>
            <person name="Jacobs-Sera D."/>
            <person name="Hendrix R.W."/>
            <person name="Hatfull G.F."/>
        </authorList>
    </citation>
    <scope>NUCLEOTIDE SEQUENCE [LARGE SCALE GENOMIC DNA]</scope>
</reference>
<dbReference type="GO" id="GO:0044826">
    <property type="term" value="P:viral genome integration into host DNA"/>
    <property type="evidence" value="ECO:0007669"/>
    <property type="project" value="UniProtKB-KW"/>
</dbReference>
<evidence type="ECO:0000256" key="11">
    <source>
        <dbReference type="SAM" id="MobiDB-lite"/>
    </source>
</evidence>
<dbReference type="PANTHER" id="PTHR30629:SF2">
    <property type="entry name" value="PROPHAGE INTEGRASE INTS-RELATED"/>
    <property type="match status" value="1"/>
</dbReference>
<dbReference type="InterPro" id="IPR044068">
    <property type="entry name" value="CB"/>
</dbReference>
<dbReference type="PROSITE" id="PS51898">
    <property type="entry name" value="TYR_RECOMBINASE"/>
    <property type="match status" value="1"/>
</dbReference>
<dbReference type="Pfam" id="PF00589">
    <property type="entry name" value="Phage_integrase"/>
    <property type="match status" value="1"/>
</dbReference>
<comment type="similarity">
    <text evidence="1">Belongs to the 'phage' integrase family.</text>
</comment>
<protein>
    <recommendedName>
        <fullName evidence="2">Integrase</fullName>
    </recommendedName>
</protein>
<dbReference type="InterPro" id="IPR050808">
    <property type="entry name" value="Phage_Integrase"/>
</dbReference>
<evidence type="ECO:0000259" key="13">
    <source>
        <dbReference type="PROSITE" id="PS51900"/>
    </source>
</evidence>
<dbReference type="InterPro" id="IPR004107">
    <property type="entry name" value="Integrase_SAM-like_N"/>
</dbReference>